<evidence type="ECO:0000256" key="4">
    <source>
        <dbReference type="SAM" id="MobiDB-lite"/>
    </source>
</evidence>
<dbReference type="GO" id="GO:0007091">
    <property type="term" value="P:metaphase/anaphase transition of mitotic cell cycle"/>
    <property type="evidence" value="ECO:0007669"/>
    <property type="project" value="TreeGrafter"/>
</dbReference>
<organism evidence="6 7">
    <name type="scientific">Lentinula edodes</name>
    <name type="common">Shiitake mushroom</name>
    <name type="synonym">Lentinus edodes</name>
    <dbReference type="NCBI Taxonomy" id="5353"/>
    <lineage>
        <taxon>Eukaryota</taxon>
        <taxon>Fungi</taxon>
        <taxon>Dikarya</taxon>
        <taxon>Basidiomycota</taxon>
        <taxon>Agaricomycotina</taxon>
        <taxon>Agaricomycetes</taxon>
        <taxon>Agaricomycetidae</taxon>
        <taxon>Agaricales</taxon>
        <taxon>Marasmiineae</taxon>
        <taxon>Omphalotaceae</taxon>
        <taxon>Lentinula</taxon>
    </lineage>
</organism>
<evidence type="ECO:0000256" key="3">
    <source>
        <dbReference type="ARBA" id="ARBA00023306"/>
    </source>
</evidence>
<keyword evidence="1" id="KW-0132">Cell division</keyword>
<evidence type="ECO:0000259" key="5">
    <source>
        <dbReference type="Pfam" id="PF12859"/>
    </source>
</evidence>
<dbReference type="PANTHER" id="PTHR12827:SF3">
    <property type="entry name" value="ANAPHASE-PROMOTING COMPLEX SUBUNIT 1"/>
    <property type="match status" value="1"/>
</dbReference>
<feature type="compositionally biased region" description="Pro residues" evidence="4">
    <location>
        <begin position="347"/>
        <end position="358"/>
    </location>
</feature>
<dbReference type="EMBL" id="BDGU01001098">
    <property type="protein sequence ID" value="GAW09485.1"/>
    <property type="molecule type" value="Genomic_DNA"/>
</dbReference>
<evidence type="ECO:0000313" key="7">
    <source>
        <dbReference type="Proteomes" id="UP000188533"/>
    </source>
</evidence>
<dbReference type="GO" id="GO:0051301">
    <property type="term" value="P:cell division"/>
    <property type="evidence" value="ECO:0007669"/>
    <property type="project" value="UniProtKB-KW"/>
</dbReference>
<reference evidence="6 7" key="2">
    <citation type="submission" date="2017-02" db="EMBL/GenBank/DDBJ databases">
        <title>A genome survey and senescence transcriptome analysis in Lentinula edodes.</title>
        <authorList>
            <person name="Sakamoto Y."/>
            <person name="Nakade K."/>
            <person name="Sato S."/>
            <person name="Yoshida Y."/>
            <person name="Miyazaki K."/>
            <person name="Natsume S."/>
            <person name="Konno N."/>
        </authorList>
    </citation>
    <scope>NUCLEOTIDE SEQUENCE [LARGE SCALE GENOMIC DNA]</scope>
    <source>
        <strain evidence="6 7">NBRC 111202</strain>
    </source>
</reference>
<protein>
    <submittedName>
        <fullName evidence="6">Anaphase-promoting complex subunit 1</fullName>
    </submittedName>
</protein>
<dbReference type="PANTHER" id="PTHR12827">
    <property type="entry name" value="MEIOTIC CHECKPOINT REGULATOR TSG24 FAMILY MEMBER"/>
    <property type="match status" value="1"/>
</dbReference>
<dbReference type="GO" id="GO:0005680">
    <property type="term" value="C:anaphase-promoting complex"/>
    <property type="evidence" value="ECO:0007669"/>
    <property type="project" value="InterPro"/>
</dbReference>
<dbReference type="InterPro" id="IPR024990">
    <property type="entry name" value="Apc1"/>
</dbReference>
<dbReference type="STRING" id="5353.A0A1Q3EQL8"/>
<feature type="region of interest" description="Disordered" evidence="4">
    <location>
        <begin position="308"/>
        <end position="361"/>
    </location>
</feature>
<feature type="compositionally biased region" description="Low complexity" evidence="4">
    <location>
        <begin position="324"/>
        <end position="334"/>
    </location>
</feature>
<name>A0A1Q3EQL8_LENED</name>
<evidence type="ECO:0000256" key="1">
    <source>
        <dbReference type="ARBA" id="ARBA00022618"/>
    </source>
</evidence>
<dbReference type="GO" id="GO:0070979">
    <property type="term" value="P:protein K11-linked ubiquitination"/>
    <property type="evidence" value="ECO:0007669"/>
    <property type="project" value="TreeGrafter"/>
</dbReference>
<evidence type="ECO:0000313" key="6">
    <source>
        <dbReference type="EMBL" id="GAW09485.1"/>
    </source>
</evidence>
<comment type="caution">
    <text evidence="6">The sequence shown here is derived from an EMBL/GenBank/DDBJ whole genome shotgun (WGS) entry which is preliminary data.</text>
</comment>
<reference evidence="6 7" key="1">
    <citation type="submission" date="2016-08" db="EMBL/GenBank/DDBJ databases">
        <authorList>
            <consortium name="Lentinula edodes genome sequencing consortium"/>
            <person name="Sakamoto Y."/>
            <person name="Nakade K."/>
            <person name="Sato S."/>
            <person name="Yoshida Y."/>
            <person name="Miyazaki K."/>
            <person name="Natsume S."/>
            <person name="Konno N."/>
        </authorList>
    </citation>
    <scope>NUCLEOTIDE SEQUENCE [LARGE SCALE GENOMIC DNA]</scope>
    <source>
        <strain evidence="6 7">NBRC 111202</strain>
    </source>
</reference>
<dbReference type="Proteomes" id="UP000188533">
    <property type="component" value="Unassembled WGS sequence"/>
</dbReference>
<keyword evidence="7" id="KW-1185">Reference proteome</keyword>
<feature type="domain" description="Anaphase-promoting complex subunit 1 N-terminal" evidence="5">
    <location>
        <begin position="60"/>
        <end position="202"/>
    </location>
</feature>
<accession>A0A1Q3EQL8</accession>
<evidence type="ECO:0000256" key="2">
    <source>
        <dbReference type="ARBA" id="ARBA00022776"/>
    </source>
</evidence>
<keyword evidence="2" id="KW-0498">Mitosis</keyword>
<feature type="domain" description="Anaphase-promoting complex subunit 1 N-terminal" evidence="5">
    <location>
        <begin position="212"/>
        <end position="349"/>
    </location>
</feature>
<dbReference type="AlphaFoldDB" id="A0A1Q3EQL8"/>
<dbReference type="GO" id="GO:0031145">
    <property type="term" value="P:anaphase-promoting complex-dependent catabolic process"/>
    <property type="evidence" value="ECO:0007669"/>
    <property type="project" value="TreeGrafter"/>
</dbReference>
<feature type="region of interest" description="Disordered" evidence="4">
    <location>
        <begin position="386"/>
        <end position="409"/>
    </location>
</feature>
<dbReference type="GO" id="GO:0060090">
    <property type="term" value="F:molecular adaptor activity"/>
    <property type="evidence" value="ECO:0007669"/>
    <property type="project" value="TreeGrafter"/>
</dbReference>
<dbReference type="Pfam" id="PF12859">
    <property type="entry name" value="ANAPC1"/>
    <property type="match status" value="2"/>
</dbReference>
<dbReference type="InterPro" id="IPR049255">
    <property type="entry name" value="Apc1_N"/>
</dbReference>
<keyword evidence="3" id="KW-0131">Cell cycle</keyword>
<gene>
    <name evidence="6" type="ORF">LENED_011640</name>
</gene>
<proteinExistence type="predicted"/>
<sequence length="473" mass="52525">MAQFDPLPVHLYRKRQPTIAPKLDKVEDSESLLLQSIKSALRGTGVSSLSTVHSSRVLIGGNDGPEQELTWNDNHVVLSAGGVVKKKWSFELEGQPVQWACIGWLEESGSFPRKHFSERQDSASRSPFERPTFGPFFYANQKSGPPPGKRDSNVSAVFVFLRSIGKVYFDSGFEHTFALPFIVRKAWPVTPHGLLIQRVLEPAELYEAELAGEDVLPTIFCLSNPFAEPSAVGLTSGIIGNAGSATLMDEAENSTKPLKPVPPHEVILWTSYSGPNSPHEIVITLDSSKRRLTVWRYVYIKPKDSPIPLGRTRTQNLAHKKRQSMSSNSRRTSSVFPDMFDKLHPTSPRPPSPKPPFPELADLLPLSKLPGMAPSLSTTTTMASLASGSSNLNHLNSQPQPEPVTKVRRNSLTRNDLSVTMNRMVLGSRGADVDVLTPEEHGRMKTCLWMDKLHEIELDQTESVFRRIKYFGL</sequence>